<dbReference type="Pfam" id="PF00487">
    <property type="entry name" value="FA_desaturase"/>
    <property type="match status" value="1"/>
</dbReference>
<accession>A0ABS8H002</accession>
<reference evidence="3 4" key="1">
    <citation type="submission" date="2021-10" db="EMBL/GenBank/DDBJ databases">
        <title>The diversity and Nitrogen Metabolism of Culturable Nitrate-Utilizing Bacteria Within the Oxygen Minimum Zone of the Changjiang (Yangtze River)Estuary.</title>
        <authorList>
            <person name="Zhang D."/>
            <person name="Zheng J."/>
            <person name="Liu S."/>
            <person name="He W."/>
        </authorList>
    </citation>
    <scope>NUCLEOTIDE SEQUENCE [LARGE SCALE GENOMIC DNA]</scope>
    <source>
        <strain evidence="3 4">FXH275-2</strain>
    </source>
</reference>
<organism evidence="3 4">
    <name type="scientific">Sphingobium soli</name>
    <dbReference type="NCBI Taxonomy" id="1591116"/>
    <lineage>
        <taxon>Bacteria</taxon>
        <taxon>Pseudomonadati</taxon>
        <taxon>Pseudomonadota</taxon>
        <taxon>Alphaproteobacteria</taxon>
        <taxon>Sphingomonadales</taxon>
        <taxon>Sphingomonadaceae</taxon>
        <taxon>Sphingobium</taxon>
    </lineage>
</organism>
<dbReference type="Proteomes" id="UP001198830">
    <property type="component" value="Unassembled WGS sequence"/>
</dbReference>
<dbReference type="InterPro" id="IPR012171">
    <property type="entry name" value="Fatty_acid_desaturase"/>
</dbReference>
<dbReference type="PANTHER" id="PTHR19353">
    <property type="entry name" value="FATTY ACID DESATURASE 2"/>
    <property type="match status" value="1"/>
</dbReference>
<sequence length="356" mass="38991">MTVHDPILAAAQRARAAIPDDTVMLRAAAELAREYAHADPRIYWPDLLASALIGWSALAGAILIDNLAIALACGLVSMLALYRAASFIHELTHIRKGALPGFRMGWNLFVGLPLMIPSFMYEGVHTQHHARTRYGTAEDPEYLPLALMKPWSLPLFILVAALAPVGLILRFGVLTPLSLLIPALRRKVVAEFSALSINPAYRRRTPEGAFARQWAWQEAGACIVALALVGSVFAFGWKPLLVYMAVHSAMTVINQLRTLVAHLWENEGEAMTVTAQYLDSVNVPPPATLPALWAPVGLRYHALHHLLPSVPYHALGKAHACLMAMIDAESPYHRGNYTGMIPLVGKIARSTMTRRA</sequence>
<evidence type="ECO:0000256" key="1">
    <source>
        <dbReference type="SAM" id="Phobius"/>
    </source>
</evidence>
<feature type="transmembrane region" description="Helical" evidence="1">
    <location>
        <begin position="151"/>
        <end position="177"/>
    </location>
</feature>
<dbReference type="InterPro" id="IPR005804">
    <property type="entry name" value="FA_desaturase_dom"/>
</dbReference>
<gene>
    <name evidence="3" type="ORF">LL253_03060</name>
</gene>
<feature type="transmembrane region" description="Helical" evidence="1">
    <location>
        <begin position="219"/>
        <end position="237"/>
    </location>
</feature>
<keyword evidence="1" id="KW-0472">Membrane</keyword>
<name>A0ABS8H002_9SPHN</name>
<dbReference type="EMBL" id="JAJGNP010000002">
    <property type="protein sequence ID" value="MCC4231666.1"/>
    <property type="molecule type" value="Genomic_DNA"/>
</dbReference>
<dbReference type="CDD" id="cd01060">
    <property type="entry name" value="Membrane-FADS-like"/>
    <property type="match status" value="1"/>
</dbReference>
<evidence type="ECO:0000259" key="2">
    <source>
        <dbReference type="Pfam" id="PF00487"/>
    </source>
</evidence>
<keyword evidence="1" id="KW-1133">Transmembrane helix</keyword>
<dbReference type="PANTHER" id="PTHR19353:SF19">
    <property type="entry name" value="DELTA(5) FATTY ACID DESATURASE C-RELATED"/>
    <property type="match status" value="1"/>
</dbReference>
<feature type="domain" description="Fatty acid desaturase" evidence="2">
    <location>
        <begin position="69"/>
        <end position="329"/>
    </location>
</feature>
<feature type="transmembrane region" description="Helical" evidence="1">
    <location>
        <begin position="53"/>
        <end position="81"/>
    </location>
</feature>
<feature type="transmembrane region" description="Helical" evidence="1">
    <location>
        <begin position="102"/>
        <end position="121"/>
    </location>
</feature>
<evidence type="ECO:0000313" key="3">
    <source>
        <dbReference type="EMBL" id="MCC4231666.1"/>
    </source>
</evidence>
<evidence type="ECO:0000313" key="4">
    <source>
        <dbReference type="Proteomes" id="UP001198830"/>
    </source>
</evidence>
<dbReference type="RefSeq" id="WP_228226157.1">
    <property type="nucleotide sequence ID" value="NZ_JAJGNP010000002.1"/>
</dbReference>
<keyword evidence="1" id="KW-0812">Transmembrane</keyword>
<protein>
    <submittedName>
        <fullName evidence="3">Fatty acid desaturase</fullName>
    </submittedName>
</protein>
<proteinExistence type="predicted"/>
<keyword evidence="4" id="KW-1185">Reference proteome</keyword>
<comment type="caution">
    <text evidence="3">The sequence shown here is derived from an EMBL/GenBank/DDBJ whole genome shotgun (WGS) entry which is preliminary data.</text>
</comment>